<sequence>MPAERIHSAARRDTRFALREIFREVSGHQLNANGEFSAATLEGNLHLDPATTDLYHWLRAIFSRLMDVRGVSGDSLTRLRETVMAAARGVKEACERGTSRDAIARWVLQHYSLRSLRYASDIDFGSQAPTNDQQGSLAPGVVQAPQQSALRHGVFLPPPPVLNTRTQGLPPMLPGIASPVAPSAGQGIPRIQTYEEWLASQQQSGQHSLAKEDQRLGSSMTARKAAIYGTTPEEWMARSMHRF</sequence>
<reference evidence="1" key="1">
    <citation type="journal article" date="2014" name="Genome Announc.">
        <title>Draft genome sequence of Rhodosporidium toruloides CECT1137, an oleaginous yeast of biotechnological interest.</title>
        <authorList>
            <person name="Morin N."/>
            <person name="Calcas X."/>
            <person name="Devillers H."/>
            <person name="Durrens P."/>
            <person name="Sherman D.J."/>
            <person name="Nicaud J.-M."/>
            <person name="Neuveglise C."/>
        </authorList>
    </citation>
    <scope>NUCLEOTIDE SEQUENCE</scope>
    <source>
        <strain evidence="1">CECT1137</strain>
    </source>
</reference>
<protein>
    <submittedName>
        <fullName evidence="1">RHTO0S04e07932g1_1</fullName>
    </submittedName>
</protein>
<name>A0A061AQ54_RHOTO</name>
<dbReference type="EMBL" id="LK052939">
    <property type="protein sequence ID" value="CDR39694.1"/>
    <property type="molecule type" value="Genomic_DNA"/>
</dbReference>
<dbReference type="AlphaFoldDB" id="A0A061AQ54"/>
<dbReference type="OrthoDB" id="10541380at2759"/>
<organism evidence="1">
    <name type="scientific">Rhodotorula toruloides</name>
    <name type="common">Yeast</name>
    <name type="synonym">Rhodosporidium toruloides</name>
    <dbReference type="NCBI Taxonomy" id="5286"/>
    <lineage>
        <taxon>Eukaryota</taxon>
        <taxon>Fungi</taxon>
        <taxon>Dikarya</taxon>
        <taxon>Basidiomycota</taxon>
        <taxon>Pucciniomycotina</taxon>
        <taxon>Microbotryomycetes</taxon>
        <taxon>Sporidiobolales</taxon>
        <taxon>Sporidiobolaceae</taxon>
        <taxon>Rhodotorula</taxon>
    </lineage>
</organism>
<evidence type="ECO:0000313" key="1">
    <source>
        <dbReference type="EMBL" id="CDR39694.1"/>
    </source>
</evidence>
<proteinExistence type="predicted"/>
<accession>A0A061AQ54</accession>
<gene>
    <name evidence="1" type="ORF">RHTO0S_04e07932g</name>
</gene>